<dbReference type="InterPro" id="IPR040442">
    <property type="entry name" value="Pyrv_kinase-like_dom_sf"/>
</dbReference>
<dbReference type="GO" id="GO:0003824">
    <property type="term" value="F:catalytic activity"/>
    <property type="evidence" value="ECO:0007669"/>
    <property type="project" value="InterPro"/>
</dbReference>
<dbReference type="EMBL" id="CP031226">
    <property type="protein sequence ID" value="AXH60292.1"/>
    <property type="molecule type" value="Genomic_DNA"/>
</dbReference>
<evidence type="ECO:0000313" key="5">
    <source>
        <dbReference type="EMBL" id="AXH60292.1"/>
    </source>
</evidence>
<gene>
    <name evidence="5" type="ORF">PLA107_034490</name>
</gene>
<evidence type="ECO:0000256" key="4">
    <source>
        <dbReference type="PIRSR" id="PIRSR015582-2"/>
    </source>
</evidence>
<comment type="cofactor">
    <cofactor evidence="1">
        <name>Mg(2+)</name>
        <dbReference type="ChEBI" id="CHEBI:18420"/>
    </cofactor>
</comment>
<dbReference type="GO" id="GO:0000287">
    <property type="term" value="F:magnesium ion binding"/>
    <property type="evidence" value="ECO:0007669"/>
    <property type="project" value="TreeGrafter"/>
</dbReference>
<dbReference type="SUPFAM" id="SSF51621">
    <property type="entry name" value="Phosphoenolpyruvate/pyruvate domain"/>
    <property type="match status" value="1"/>
</dbReference>
<dbReference type="InterPro" id="IPR015813">
    <property type="entry name" value="Pyrv/PenolPyrv_kinase-like_dom"/>
</dbReference>
<accession>A0AAD0VAG2</accession>
<dbReference type="GeneID" id="39473785"/>
<dbReference type="PANTHER" id="PTHR32308:SF10">
    <property type="entry name" value="CITRATE LYASE SUBUNIT BETA"/>
    <property type="match status" value="1"/>
</dbReference>
<geneLocation type="plasmid" evidence="6">
    <name>pmppla107</name>
</geneLocation>
<name>A0AAD0VAG2_PSEAV</name>
<dbReference type="InterPro" id="IPR039480">
    <property type="entry name" value="C-C_Bond_Lyase-like"/>
</dbReference>
<feature type="binding site" evidence="4">
    <location>
        <position position="169"/>
    </location>
    <ligand>
        <name>Mg(2+)</name>
        <dbReference type="ChEBI" id="CHEBI:18420"/>
    </ligand>
</feature>
<evidence type="ECO:0000256" key="3">
    <source>
        <dbReference type="ARBA" id="ARBA00022842"/>
    </source>
</evidence>
<evidence type="ECO:0000313" key="6">
    <source>
        <dbReference type="Proteomes" id="UP000006426"/>
    </source>
</evidence>
<evidence type="ECO:0008006" key="7">
    <source>
        <dbReference type="Google" id="ProtNLM"/>
    </source>
</evidence>
<dbReference type="InterPro" id="IPR011206">
    <property type="entry name" value="Citrate_lyase_beta/mcl1/mcl2"/>
</dbReference>
<dbReference type="AlphaFoldDB" id="A0AAD0VAG2"/>
<dbReference type="PANTHER" id="PTHR32308">
    <property type="entry name" value="LYASE BETA SUBUNIT, PUTATIVE (AFU_ORTHOLOGUE AFUA_4G13030)-RELATED"/>
    <property type="match status" value="1"/>
</dbReference>
<evidence type="ECO:0000256" key="1">
    <source>
        <dbReference type="ARBA" id="ARBA00001946"/>
    </source>
</evidence>
<reference evidence="5 6" key="1">
    <citation type="journal article" date="2011" name="PLoS Pathog.">
        <title>Dynamic evolution of pathogenicity revealed by sequencing and comparative genomics of 19 Pseudomonas syringae isolates.</title>
        <authorList>
            <person name="Baltrus D.A."/>
            <person name="Nishimura M.T."/>
            <person name="Romanchuk A."/>
            <person name="Chang J.H."/>
            <person name="Mukhtar M.S."/>
            <person name="Cherkis K."/>
            <person name="Roach J."/>
            <person name="Grant S.R."/>
            <person name="Jones C.D."/>
            <person name="Dangl J.L."/>
        </authorList>
    </citation>
    <scope>NUCLEOTIDE SEQUENCE [LARGE SCALE GENOMIC DNA]</scope>
    <source>
        <strain evidence="5 6">M301315</strain>
    </source>
</reference>
<dbReference type="Pfam" id="PF15617">
    <property type="entry name" value="C-C_Bond_Lyase"/>
    <property type="match status" value="1"/>
</dbReference>
<keyword evidence="2 4" id="KW-0479">Metal-binding</keyword>
<proteinExistence type="predicted"/>
<dbReference type="GO" id="GO:0006107">
    <property type="term" value="P:oxaloacetate metabolic process"/>
    <property type="evidence" value="ECO:0007669"/>
    <property type="project" value="TreeGrafter"/>
</dbReference>
<evidence type="ECO:0000256" key="2">
    <source>
        <dbReference type="ARBA" id="ARBA00022723"/>
    </source>
</evidence>
<protein>
    <recommendedName>
        <fullName evidence="7">ATP/GTP-binding protein</fullName>
    </recommendedName>
</protein>
<sequence>MHELTDRERQALSLGATMYVPGTRENLDAVVCQRKTAARSLVICTEDAVEESRVSQAIDNIRAALPGMMNLERDGVQVFIRPRNPAVLRQLLQDDNIRNCSGFVLPKFSVETHDEWAEALEGAPPLLGVMPTLETACVFDVKAMQLLGILLRKGSLSSRVIALRIGGNDLFNCLGLRRPRNLTIYDTPLGLTIAQLVNVFRPQGFMLTAPVFEHFEDTGTMNRELVLDKAHGLIGKTAIHPTQLAVIEGMLAPSEMEIQEADAILADDAPAVFSLNGSMCEPATHYRWAKMIRFISERSKFNMLRSVA</sequence>
<dbReference type="Gene3D" id="3.20.20.60">
    <property type="entry name" value="Phosphoenolpyruvate-binding domains"/>
    <property type="match status" value="1"/>
</dbReference>
<dbReference type="Proteomes" id="UP000006426">
    <property type="component" value="Plasmid pmppla107"/>
</dbReference>
<dbReference type="RefSeq" id="WP_005742570.1">
    <property type="nucleotide sequence ID" value="NZ_CP031226.1"/>
</dbReference>
<organism evidence="5 6">
    <name type="scientific">Pseudomonas amygdali pv. lachrymans str. M301315</name>
    <dbReference type="NCBI Taxonomy" id="629260"/>
    <lineage>
        <taxon>Bacteria</taxon>
        <taxon>Pseudomonadati</taxon>
        <taxon>Pseudomonadota</taxon>
        <taxon>Gammaproteobacteria</taxon>
        <taxon>Pseudomonadales</taxon>
        <taxon>Pseudomonadaceae</taxon>
        <taxon>Pseudomonas</taxon>
        <taxon>Pseudomonas amygdali</taxon>
    </lineage>
</organism>
<dbReference type="PIRSF" id="PIRSF015582">
    <property type="entry name" value="Cit_lyase_B"/>
    <property type="match status" value="1"/>
</dbReference>
<keyword evidence="5" id="KW-0614">Plasmid</keyword>
<keyword evidence="3 4" id="KW-0460">Magnesium</keyword>